<keyword evidence="2" id="KW-0808">Transferase</keyword>
<dbReference type="SUPFAM" id="SSF53335">
    <property type="entry name" value="S-adenosyl-L-methionine-dependent methyltransferases"/>
    <property type="match status" value="1"/>
</dbReference>
<protein>
    <submittedName>
        <fullName evidence="2">Class I SAM-dependent methyltransferase</fullName>
    </submittedName>
</protein>
<dbReference type="Pfam" id="PF08241">
    <property type="entry name" value="Methyltransf_11"/>
    <property type="match status" value="1"/>
</dbReference>
<dbReference type="EMBL" id="JACRSR010000001">
    <property type="protein sequence ID" value="MBC8530889.1"/>
    <property type="molecule type" value="Genomic_DNA"/>
</dbReference>
<dbReference type="GO" id="GO:0032259">
    <property type="term" value="P:methylation"/>
    <property type="evidence" value="ECO:0007669"/>
    <property type="project" value="UniProtKB-KW"/>
</dbReference>
<dbReference type="RefSeq" id="WP_249314940.1">
    <property type="nucleotide sequence ID" value="NZ_JACRSR010000001.1"/>
</dbReference>
<dbReference type="Proteomes" id="UP000623172">
    <property type="component" value="Unassembled WGS sequence"/>
</dbReference>
<dbReference type="CDD" id="cd02440">
    <property type="entry name" value="AdoMet_MTases"/>
    <property type="match status" value="1"/>
</dbReference>
<reference evidence="2" key="1">
    <citation type="submission" date="2020-08" db="EMBL/GenBank/DDBJ databases">
        <title>Genome public.</title>
        <authorList>
            <person name="Liu C."/>
            <person name="Sun Q."/>
        </authorList>
    </citation>
    <scope>NUCLEOTIDE SEQUENCE</scope>
    <source>
        <strain evidence="2">NSJ-53</strain>
    </source>
</reference>
<evidence type="ECO:0000313" key="2">
    <source>
        <dbReference type="EMBL" id="MBC8530889.1"/>
    </source>
</evidence>
<sequence>MSFSKKEFLDYTVSRISPCANDGALEVAAGTCACGRALAPRVGTMTCLDITPAMLETGKRNAEQENLRNMVFVKGNAEELPFLDASFDIALSRLAFHHFPDIKRPFAEMVRVLRPGGKLALIDMEAAKEELRAREDGIEAMRDPAHVRNLSGEELTALFTAHGLCVKLYEKTEIPVSLNSWLELTKTPAPVRERIKDLLRAELGGGEKTGFAPYWKGSEIFFRQRWILILGIKPL</sequence>
<feature type="domain" description="Methyltransferase type 11" evidence="1">
    <location>
        <begin position="25"/>
        <end position="120"/>
    </location>
</feature>
<dbReference type="GO" id="GO:0008757">
    <property type="term" value="F:S-adenosylmethionine-dependent methyltransferase activity"/>
    <property type="evidence" value="ECO:0007669"/>
    <property type="project" value="InterPro"/>
</dbReference>
<keyword evidence="3" id="KW-1185">Reference proteome</keyword>
<proteinExistence type="predicted"/>
<dbReference type="PANTHER" id="PTHR43591">
    <property type="entry name" value="METHYLTRANSFERASE"/>
    <property type="match status" value="1"/>
</dbReference>
<gene>
    <name evidence="2" type="ORF">H8696_03410</name>
</gene>
<accession>A0A926D3P8</accession>
<dbReference type="AlphaFoldDB" id="A0A926D3P8"/>
<evidence type="ECO:0000259" key="1">
    <source>
        <dbReference type="Pfam" id="PF08241"/>
    </source>
</evidence>
<evidence type="ECO:0000313" key="3">
    <source>
        <dbReference type="Proteomes" id="UP000623172"/>
    </source>
</evidence>
<dbReference type="InterPro" id="IPR013216">
    <property type="entry name" value="Methyltransf_11"/>
</dbReference>
<name>A0A926D3P8_9FIRM</name>
<organism evidence="2 3">
    <name type="scientific">Gehongia tenuis</name>
    <dbReference type="NCBI Taxonomy" id="2763655"/>
    <lineage>
        <taxon>Bacteria</taxon>
        <taxon>Bacillati</taxon>
        <taxon>Bacillota</taxon>
        <taxon>Clostridia</taxon>
        <taxon>Christensenellales</taxon>
        <taxon>Christensenellaceae</taxon>
        <taxon>Gehongia</taxon>
    </lineage>
</organism>
<comment type="caution">
    <text evidence="2">The sequence shown here is derived from an EMBL/GenBank/DDBJ whole genome shotgun (WGS) entry which is preliminary data.</text>
</comment>
<dbReference type="Gene3D" id="3.40.50.150">
    <property type="entry name" value="Vaccinia Virus protein VP39"/>
    <property type="match status" value="1"/>
</dbReference>
<keyword evidence="2" id="KW-0489">Methyltransferase</keyword>
<dbReference type="InterPro" id="IPR029063">
    <property type="entry name" value="SAM-dependent_MTases_sf"/>
</dbReference>